<dbReference type="RefSeq" id="XP_001587504.1">
    <property type="nucleotide sequence ID" value="XM_001587454.1"/>
</dbReference>
<proteinExistence type="predicted"/>
<dbReference type="InParanoid" id="A7F1M6"/>
<evidence type="ECO:0000313" key="1">
    <source>
        <dbReference type="EMBL" id="EDN95618.1"/>
    </source>
</evidence>
<dbReference type="AlphaFoldDB" id="A7F1M6"/>
<reference evidence="2" key="1">
    <citation type="journal article" date="2011" name="PLoS Genet.">
        <title>Genomic analysis of the necrotrophic fungal pathogens Sclerotinia sclerotiorum and Botrytis cinerea.</title>
        <authorList>
            <person name="Amselem J."/>
            <person name="Cuomo C.A."/>
            <person name="van Kan J.A."/>
            <person name="Viaud M."/>
            <person name="Benito E.P."/>
            <person name="Couloux A."/>
            <person name="Coutinho P.M."/>
            <person name="de Vries R.P."/>
            <person name="Dyer P.S."/>
            <person name="Fillinger S."/>
            <person name="Fournier E."/>
            <person name="Gout L."/>
            <person name="Hahn M."/>
            <person name="Kohn L."/>
            <person name="Lapalu N."/>
            <person name="Plummer K.M."/>
            <person name="Pradier J.M."/>
            <person name="Quevillon E."/>
            <person name="Sharon A."/>
            <person name="Simon A."/>
            <person name="ten Have A."/>
            <person name="Tudzynski B."/>
            <person name="Tudzynski P."/>
            <person name="Wincker P."/>
            <person name="Andrew M."/>
            <person name="Anthouard V."/>
            <person name="Beever R.E."/>
            <person name="Beffa R."/>
            <person name="Benoit I."/>
            <person name="Bouzid O."/>
            <person name="Brault B."/>
            <person name="Chen Z."/>
            <person name="Choquer M."/>
            <person name="Collemare J."/>
            <person name="Cotton P."/>
            <person name="Danchin E.G."/>
            <person name="Da Silva C."/>
            <person name="Gautier A."/>
            <person name="Giraud C."/>
            <person name="Giraud T."/>
            <person name="Gonzalez C."/>
            <person name="Grossetete S."/>
            <person name="Guldener U."/>
            <person name="Henrissat B."/>
            <person name="Howlett B.J."/>
            <person name="Kodira C."/>
            <person name="Kretschmer M."/>
            <person name="Lappartient A."/>
            <person name="Leroch M."/>
            <person name="Levis C."/>
            <person name="Mauceli E."/>
            <person name="Neuveglise C."/>
            <person name="Oeser B."/>
            <person name="Pearson M."/>
            <person name="Poulain J."/>
            <person name="Poussereau N."/>
            <person name="Quesneville H."/>
            <person name="Rascle C."/>
            <person name="Schumacher J."/>
            <person name="Segurens B."/>
            <person name="Sexton A."/>
            <person name="Silva E."/>
            <person name="Sirven C."/>
            <person name="Soanes D.M."/>
            <person name="Talbot N.J."/>
            <person name="Templeton M."/>
            <person name="Yandava C."/>
            <person name="Yarden O."/>
            <person name="Zeng Q."/>
            <person name="Rollins J.A."/>
            <person name="Lebrun M.H."/>
            <person name="Dickman M."/>
        </authorList>
    </citation>
    <scope>NUCLEOTIDE SEQUENCE [LARGE SCALE GENOMIC DNA]</scope>
    <source>
        <strain evidence="2">ATCC 18683 / 1980 / Ss-1</strain>
    </source>
</reference>
<evidence type="ECO:0000313" key="2">
    <source>
        <dbReference type="Proteomes" id="UP000001312"/>
    </source>
</evidence>
<sequence>MLIVGGLEGFNTCFEVNVKIQGLTFNAPGITVTLVAVAVDDSA</sequence>
<organism evidence="1 2">
    <name type="scientific">Sclerotinia sclerotiorum (strain ATCC 18683 / 1980 / Ss-1)</name>
    <name type="common">White mold</name>
    <name type="synonym">Whetzelinia sclerotiorum</name>
    <dbReference type="NCBI Taxonomy" id="665079"/>
    <lineage>
        <taxon>Eukaryota</taxon>
        <taxon>Fungi</taxon>
        <taxon>Dikarya</taxon>
        <taxon>Ascomycota</taxon>
        <taxon>Pezizomycotina</taxon>
        <taxon>Leotiomycetes</taxon>
        <taxon>Helotiales</taxon>
        <taxon>Sclerotiniaceae</taxon>
        <taxon>Sclerotinia</taxon>
    </lineage>
</organism>
<dbReference type="GeneID" id="5483499"/>
<gene>
    <name evidence="1" type="ORF">SS1G_11496</name>
</gene>
<dbReference type="EMBL" id="CH476638">
    <property type="protein sequence ID" value="EDN95618.1"/>
    <property type="molecule type" value="Genomic_DNA"/>
</dbReference>
<protein>
    <submittedName>
        <fullName evidence="1">Uncharacterized protein</fullName>
    </submittedName>
</protein>
<dbReference type="KEGG" id="ssl:SS1G_11496"/>
<dbReference type="Proteomes" id="UP000001312">
    <property type="component" value="Unassembled WGS sequence"/>
</dbReference>
<accession>A7F1M6</accession>
<name>A7F1M6_SCLS1</name>
<keyword evidence="2" id="KW-1185">Reference proteome</keyword>